<accession>A0ABR2ZUS4</accession>
<gene>
    <name evidence="1" type="ORF">AAF712_009028</name>
</gene>
<evidence type="ECO:0008006" key="3">
    <source>
        <dbReference type="Google" id="ProtNLM"/>
    </source>
</evidence>
<protein>
    <recommendedName>
        <fullName evidence="3">F-box domain-containing protein</fullName>
    </recommendedName>
</protein>
<proteinExistence type="predicted"/>
<keyword evidence="2" id="KW-1185">Reference proteome</keyword>
<comment type="caution">
    <text evidence="1">The sequence shown here is derived from an EMBL/GenBank/DDBJ whole genome shotgun (WGS) entry which is preliminary data.</text>
</comment>
<dbReference type="Gene3D" id="1.20.1280.50">
    <property type="match status" value="1"/>
</dbReference>
<name>A0ABR2ZUS4_9AGAR</name>
<evidence type="ECO:0000313" key="2">
    <source>
        <dbReference type="Proteomes" id="UP001437256"/>
    </source>
</evidence>
<sequence>MQPMQPQLRAQLPISSEDLHLLLRSSNALSTNLLFDIPTFIHDAERDIQTYDRYIDQIRVKQTELRADIARCSSLASPIRRLPSELLQRIFVFALEPLSFNSPTVSNIFGCETNEELGPTTWESVAFCLASVCHRWREVAVATPAIWSRFAFYECERALDPVRLCILRSSSHEISFIASRFDETVPELIETLIQHSRRWSHFTVYGNDDFILAEEKFPALTSAGFPFTDGPSPAVALVPSSLNSVTIGVNADQTDPDLQEHMDTARHLTIEHSTSNCISRTLNLLSSCSTSLNTLAIRGELDMEGWTGSTEHQPIDVVASVSLQNVTFLFIDLWTEGGVYPHLEDLFRSLTLPSIRHLLFWGECAFSRQAGLQWRVAP</sequence>
<evidence type="ECO:0000313" key="1">
    <source>
        <dbReference type="EMBL" id="KAL0064062.1"/>
    </source>
</evidence>
<organism evidence="1 2">
    <name type="scientific">Marasmius tenuissimus</name>
    <dbReference type="NCBI Taxonomy" id="585030"/>
    <lineage>
        <taxon>Eukaryota</taxon>
        <taxon>Fungi</taxon>
        <taxon>Dikarya</taxon>
        <taxon>Basidiomycota</taxon>
        <taxon>Agaricomycotina</taxon>
        <taxon>Agaricomycetes</taxon>
        <taxon>Agaricomycetidae</taxon>
        <taxon>Agaricales</taxon>
        <taxon>Marasmiineae</taxon>
        <taxon>Marasmiaceae</taxon>
        <taxon>Marasmius</taxon>
    </lineage>
</organism>
<dbReference type="Proteomes" id="UP001437256">
    <property type="component" value="Unassembled WGS sequence"/>
</dbReference>
<dbReference type="EMBL" id="JBBXMP010000068">
    <property type="protein sequence ID" value="KAL0064062.1"/>
    <property type="molecule type" value="Genomic_DNA"/>
</dbReference>
<reference evidence="1 2" key="1">
    <citation type="submission" date="2024-05" db="EMBL/GenBank/DDBJ databases">
        <title>A draft genome resource for the thread blight pathogen Marasmius tenuissimus strain MS-2.</title>
        <authorList>
            <person name="Yulfo-Soto G.E."/>
            <person name="Baruah I.K."/>
            <person name="Amoako-Attah I."/>
            <person name="Bukari Y."/>
            <person name="Meinhardt L.W."/>
            <person name="Bailey B.A."/>
            <person name="Cohen S.P."/>
        </authorList>
    </citation>
    <scope>NUCLEOTIDE SEQUENCE [LARGE SCALE GENOMIC DNA]</scope>
    <source>
        <strain evidence="1 2">MS-2</strain>
    </source>
</reference>